<reference evidence="1" key="4">
    <citation type="submission" date="2019-03" db="UniProtKB">
        <authorList>
            <consortium name="EnsemblPlants"/>
        </authorList>
    </citation>
    <scope>IDENTIFICATION</scope>
</reference>
<reference evidence="1" key="3">
    <citation type="journal article" date="2017" name="Nature">
        <title>Genome sequence of the progenitor of the wheat D genome Aegilops tauschii.</title>
        <authorList>
            <person name="Luo M.C."/>
            <person name="Gu Y.Q."/>
            <person name="Puiu D."/>
            <person name="Wang H."/>
            <person name="Twardziok S.O."/>
            <person name="Deal K.R."/>
            <person name="Huo N."/>
            <person name="Zhu T."/>
            <person name="Wang L."/>
            <person name="Wang Y."/>
            <person name="McGuire P.E."/>
            <person name="Liu S."/>
            <person name="Long H."/>
            <person name="Ramasamy R.K."/>
            <person name="Rodriguez J.C."/>
            <person name="Van S.L."/>
            <person name="Yuan L."/>
            <person name="Wang Z."/>
            <person name="Xia Z."/>
            <person name="Xiao L."/>
            <person name="Anderson O.D."/>
            <person name="Ouyang S."/>
            <person name="Liang Y."/>
            <person name="Zimin A.V."/>
            <person name="Pertea G."/>
            <person name="Qi P."/>
            <person name="Bennetzen J.L."/>
            <person name="Dai X."/>
            <person name="Dawson M.W."/>
            <person name="Muller H.G."/>
            <person name="Kugler K."/>
            <person name="Rivarola-Duarte L."/>
            <person name="Spannagl M."/>
            <person name="Mayer K.F.X."/>
            <person name="Lu F.H."/>
            <person name="Bevan M.W."/>
            <person name="Leroy P."/>
            <person name="Li P."/>
            <person name="You F.M."/>
            <person name="Sun Q."/>
            <person name="Liu Z."/>
            <person name="Lyons E."/>
            <person name="Wicker T."/>
            <person name="Salzberg S.L."/>
            <person name="Devos K.M."/>
            <person name="Dvorak J."/>
        </authorList>
    </citation>
    <scope>NUCLEOTIDE SEQUENCE [LARGE SCALE GENOMIC DNA]</scope>
    <source>
        <strain evidence="1">cv. AL8/78</strain>
    </source>
</reference>
<dbReference type="EnsemblPlants" id="AET4Gv20547300.1">
    <property type="protein sequence ID" value="AET4Gv20547300.1"/>
    <property type="gene ID" value="AET4Gv20547300"/>
</dbReference>
<organism evidence="1 2">
    <name type="scientific">Aegilops tauschii subsp. strangulata</name>
    <name type="common">Goatgrass</name>
    <dbReference type="NCBI Taxonomy" id="200361"/>
    <lineage>
        <taxon>Eukaryota</taxon>
        <taxon>Viridiplantae</taxon>
        <taxon>Streptophyta</taxon>
        <taxon>Embryophyta</taxon>
        <taxon>Tracheophyta</taxon>
        <taxon>Spermatophyta</taxon>
        <taxon>Magnoliopsida</taxon>
        <taxon>Liliopsida</taxon>
        <taxon>Poales</taxon>
        <taxon>Poaceae</taxon>
        <taxon>BOP clade</taxon>
        <taxon>Pooideae</taxon>
        <taxon>Triticodae</taxon>
        <taxon>Triticeae</taxon>
        <taxon>Triticinae</taxon>
        <taxon>Aegilops</taxon>
    </lineage>
</organism>
<keyword evidence="2" id="KW-1185">Reference proteome</keyword>
<protein>
    <submittedName>
        <fullName evidence="1">Uncharacterized protein</fullName>
    </submittedName>
</protein>
<name>A0A453IG96_AEGTS</name>
<dbReference type="AlphaFoldDB" id="A0A453IG96"/>
<dbReference type="Gramene" id="AET4Gv20547300.1">
    <property type="protein sequence ID" value="AET4Gv20547300.1"/>
    <property type="gene ID" value="AET4Gv20547300"/>
</dbReference>
<accession>A0A453IG96</accession>
<reference evidence="1" key="5">
    <citation type="journal article" date="2021" name="G3 (Bethesda)">
        <title>Aegilops tauschii genome assembly Aet v5.0 features greater sequence contiguity and improved annotation.</title>
        <authorList>
            <person name="Wang L."/>
            <person name="Zhu T."/>
            <person name="Rodriguez J.C."/>
            <person name="Deal K.R."/>
            <person name="Dubcovsky J."/>
            <person name="McGuire P.E."/>
            <person name="Lux T."/>
            <person name="Spannagl M."/>
            <person name="Mayer K.F.X."/>
            <person name="Baldrich P."/>
            <person name="Meyers B.C."/>
            <person name="Huo N."/>
            <person name="Gu Y.Q."/>
            <person name="Zhou H."/>
            <person name="Devos K.M."/>
            <person name="Bennetzen J.L."/>
            <person name="Unver T."/>
            <person name="Budak H."/>
            <person name="Gulick P.J."/>
            <person name="Galiba G."/>
            <person name="Kalapos B."/>
            <person name="Nelson D.R."/>
            <person name="Li P."/>
            <person name="You F.M."/>
            <person name="Luo M.C."/>
            <person name="Dvorak J."/>
        </authorList>
    </citation>
    <scope>NUCLEOTIDE SEQUENCE [LARGE SCALE GENOMIC DNA]</scope>
    <source>
        <strain evidence="1">cv. AL8/78</strain>
    </source>
</reference>
<dbReference type="Proteomes" id="UP000015105">
    <property type="component" value="Chromosome 4D"/>
</dbReference>
<proteinExistence type="predicted"/>
<dbReference type="STRING" id="200361.A0A453IG96"/>
<reference evidence="2" key="2">
    <citation type="journal article" date="2017" name="Nat. Plants">
        <title>The Aegilops tauschii genome reveals multiple impacts of transposons.</title>
        <authorList>
            <person name="Zhao G."/>
            <person name="Zou C."/>
            <person name="Li K."/>
            <person name="Wang K."/>
            <person name="Li T."/>
            <person name="Gao L."/>
            <person name="Zhang X."/>
            <person name="Wang H."/>
            <person name="Yang Z."/>
            <person name="Liu X."/>
            <person name="Jiang W."/>
            <person name="Mao L."/>
            <person name="Kong X."/>
            <person name="Jiao Y."/>
            <person name="Jia J."/>
        </authorList>
    </citation>
    <scope>NUCLEOTIDE SEQUENCE [LARGE SCALE GENOMIC DNA]</scope>
    <source>
        <strain evidence="2">cv. AL8/78</strain>
    </source>
</reference>
<evidence type="ECO:0000313" key="1">
    <source>
        <dbReference type="EnsemblPlants" id="AET4Gv20547300.1"/>
    </source>
</evidence>
<evidence type="ECO:0000313" key="2">
    <source>
        <dbReference type="Proteomes" id="UP000015105"/>
    </source>
</evidence>
<reference evidence="2" key="1">
    <citation type="journal article" date="2014" name="Science">
        <title>Ancient hybridizations among the ancestral genomes of bread wheat.</title>
        <authorList>
            <consortium name="International Wheat Genome Sequencing Consortium,"/>
            <person name="Marcussen T."/>
            <person name="Sandve S.R."/>
            <person name="Heier L."/>
            <person name="Spannagl M."/>
            <person name="Pfeifer M."/>
            <person name="Jakobsen K.S."/>
            <person name="Wulff B.B."/>
            <person name="Steuernagel B."/>
            <person name="Mayer K.F."/>
            <person name="Olsen O.A."/>
        </authorList>
    </citation>
    <scope>NUCLEOTIDE SEQUENCE [LARGE SCALE GENOMIC DNA]</scope>
    <source>
        <strain evidence="2">cv. AL8/78</strain>
    </source>
</reference>
<sequence>EKEGSVEKMTKRYWNINLKEMIEACVHFGHGTKK</sequence>